<dbReference type="Gene3D" id="2.60.40.10">
    <property type="entry name" value="Immunoglobulins"/>
    <property type="match status" value="1"/>
</dbReference>
<dbReference type="InterPro" id="IPR013783">
    <property type="entry name" value="Ig-like_fold"/>
</dbReference>
<evidence type="ECO:0000313" key="4">
    <source>
        <dbReference type="Proteomes" id="UP001623348"/>
    </source>
</evidence>
<dbReference type="PANTHER" id="PTHR43651">
    <property type="entry name" value="1,4-ALPHA-GLUCAN-BRANCHING ENZYME"/>
    <property type="match status" value="1"/>
</dbReference>
<name>A0ABC9VWY7_GRUJA</name>
<dbReference type="AlphaFoldDB" id="A0ABC9VWY7"/>
<keyword evidence="1" id="KW-1133">Transmembrane helix</keyword>
<evidence type="ECO:0000259" key="2">
    <source>
        <dbReference type="Pfam" id="PF02922"/>
    </source>
</evidence>
<dbReference type="InterPro" id="IPR014756">
    <property type="entry name" value="Ig_E-set"/>
</dbReference>
<reference evidence="3 4" key="1">
    <citation type="submission" date="2024-06" db="EMBL/GenBank/DDBJ databases">
        <title>The draft genome of Grus japonensis, version 3.</title>
        <authorList>
            <person name="Nabeshima K."/>
            <person name="Suzuki S."/>
            <person name="Onuma M."/>
        </authorList>
    </citation>
    <scope>NUCLEOTIDE SEQUENCE [LARGE SCALE GENOMIC DNA]</scope>
    <source>
        <strain evidence="3 4">451A</strain>
    </source>
</reference>
<dbReference type="PANTHER" id="PTHR43651:SF3">
    <property type="entry name" value="1,4-ALPHA-GLUCAN-BRANCHING ENZYME"/>
    <property type="match status" value="1"/>
</dbReference>
<dbReference type="Pfam" id="PF02922">
    <property type="entry name" value="CBM_48"/>
    <property type="match status" value="1"/>
</dbReference>
<evidence type="ECO:0000256" key="1">
    <source>
        <dbReference type="SAM" id="Phobius"/>
    </source>
</evidence>
<gene>
    <name evidence="3" type="ORF">GRJ2_000256400</name>
</gene>
<keyword evidence="1" id="KW-0812">Transmembrane</keyword>
<proteinExistence type="predicted"/>
<keyword evidence="1" id="KW-0472">Membrane</keyword>
<dbReference type="EMBL" id="BAAFJT010000001">
    <property type="protein sequence ID" value="GAB0177911.1"/>
    <property type="molecule type" value="Genomic_DNA"/>
</dbReference>
<feature type="domain" description="Glycoside hydrolase family 13 N-terminal" evidence="2">
    <location>
        <begin position="63"/>
        <end position="131"/>
    </location>
</feature>
<accession>A0ABC9VWY7</accession>
<evidence type="ECO:0000313" key="3">
    <source>
        <dbReference type="EMBL" id="GAB0177911.1"/>
    </source>
</evidence>
<keyword evidence="4" id="KW-1185">Reference proteome</keyword>
<sequence>MAAAVSTQPPQPLKLPQLLERDPYLAPFETDFQRRYSLFYNRLKNIEENEGGLDKFSKSYKTFGVNQFVDGGVYCKEWAPGAEAVFLTGDFNGWNPFSHPYKKMEYGKWELFIPPGEDGYPPVPHGSKLKVLVLDLLCPILVTLLTQLSLFSFK</sequence>
<protein>
    <submittedName>
        <fullName evidence="3">1,4-alpha-glucan-branching enzyme</fullName>
    </submittedName>
</protein>
<dbReference type="Gene3D" id="3.20.20.80">
    <property type="entry name" value="Glycosidases"/>
    <property type="match status" value="1"/>
</dbReference>
<dbReference type="InterPro" id="IPR004193">
    <property type="entry name" value="Glyco_hydro_13_N"/>
</dbReference>
<comment type="caution">
    <text evidence="3">The sequence shown here is derived from an EMBL/GenBank/DDBJ whole genome shotgun (WGS) entry which is preliminary data.</text>
</comment>
<dbReference type="Proteomes" id="UP001623348">
    <property type="component" value="Unassembled WGS sequence"/>
</dbReference>
<organism evidence="3 4">
    <name type="scientific">Grus japonensis</name>
    <name type="common">Japanese crane</name>
    <name type="synonym">Red-crowned crane</name>
    <dbReference type="NCBI Taxonomy" id="30415"/>
    <lineage>
        <taxon>Eukaryota</taxon>
        <taxon>Metazoa</taxon>
        <taxon>Chordata</taxon>
        <taxon>Craniata</taxon>
        <taxon>Vertebrata</taxon>
        <taxon>Euteleostomi</taxon>
        <taxon>Archelosauria</taxon>
        <taxon>Archosauria</taxon>
        <taxon>Dinosauria</taxon>
        <taxon>Saurischia</taxon>
        <taxon>Theropoda</taxon>
        <taxon>Coelurosauria</taxon>
        <taxon>Aves</taxon>
        <taxon>Neognathae</taxon>
        <taxon>Neoaves</taxon>
        <taxon>Gruiformes</taxon>
        <taxon>Gruidae</taxon>
        <taxon>Grus</taxon>
    </lineage>
</organism>
<dbReference type="SUPFAM" id="SSF81296">
    <property type="entry name" value="E set domains"/>
    <property type="match status" value="1"/>
</dbReference>
<feature type="transmembrane region" description="Helical" evidence="1">
    <location>
        <begin position="131"/>
        <end position="153"/>
    </location>
</feature>